<proteinExistence type="predicted"/>
<keyword evidence="2" id="KW-0677">Repeat</keyword>
<dbReference type="PANTHER" id="PTHR15574">
    <property type="entry name" value="WD REPEAT DOMAIN-CONTAINING FAMILY"/>
    <property type="match status" value="1"/>
</dbReference>
<reference evidence="4 5" key="1">
    <citation type="journal article" date="2021" name="BMC Biol.">
        <title>Horizontally acquired antibacterial genes associated with adaptive radiation of ladybird beetles.</title>
        <authorList>
            <person name="Li H.S."/>
            <person name="Tang X.F."/>
            <person name="Huang Y.H."/>
            <person name="Xu Z.Y."/>
            <person name="Chen M.L."/>
            <person name="Du X.Y."/>
            <person name="Qiu B.Y."/>
            <person name="Chen P.T."/>
            <person name="Zhang W."/>
            <person name="Slipinski A."/>
            <person name="Escalona H.E."/>
            <person name="Waterhouse R.M."/>
            <person name="Zwick A."/>
            <person name="Pang H."/>
        </authorList>
    </citation>
    <scope>NUCLEOTIDE SEQUENCE [LARGE SCALE GENOMIC DNA]</scope>
    <source>
        <strain evidence="4">SYSU2018</strain>
    </source>
</reference>
<feature type="repeat" description="WD" evidence="3">
    <location>
        <begin position="51"/>
        <end position="83"/>
    </location>
</feature>
<dbReference type="PROSITE" id="PS50294">
    <property type="entry name" value="WD_REPEATS_REGION"/>
    <property type="match status" value="1"/>
</dbReference>
<accession>A0ABD2NFT2</accession>
<comment type="caution">
    <text evidence="4">The sequence shown here is derived from an EMBL/GenBank/DDBJ whole genome shotgun (WGS) entry which is preliminary data.</text>
</comment>
<dbReference type="PANTHER" id="PTHR15574:SF40">
    <property type="entry name" value="WD AND TETRATRICOPEPTIDE REPEATS PROTEIN 1"/>
    <property type="match status" value="1"/>
</dbReference>
<organism evidence="4 5">
    <name type="scientific">Cryptolaemus montrouzieri</name>
    <dbReference type="NCBI Taxonomy" id="559131"/>
    <lineage>
        <taxon>Eukaryota</taxon>
        <taxon>Metazoa</taxon>
        <taxon>Ecdysozoa</taxon>
        <taxon>Arthropoda</taxon>
        <taxon>Hexapoda</taxon>
        <taxon>Insecta</taxon>
        <taxon>Pterygota</taxon>
        <taxon>Neoptera</taxon>
        <taxon>Endopterygota</taxon>
        <taxon>Coleoptera</taxon>
        <taxon>Polyphaga</taxon>
        <taxon>Cucujiformia</taxon>
        <taxon>Coccinelloidea</taxon>
        <taxon>Coccinellidae</taxon>
        <taxon>Scymninae</taxon>
        <taxon>Scymnini</taxon>
        <taxon>Cryptolaemus</taxon>
    </lineage>
</organism>
<dbReference type="AlphaFoldDB" id="A0ABD2NFT2"/>
<dbReference type="InterPro" id="IPR036322">
    <property type="entry name" value="WD40_repeat_dom_sf"/>
</dbReference>
<name>A0ABD2NFT2_9CUCU</name>
<dbReference type="SMART" id="SM00320">
    <property type="entry name" value="WD40"/>
    <property type="match status" value="3"/>
</dbReference>
<protein>
    <submittedName>
        <fullName evidence="4">Uncharacterized protein</fullName>
    </submittedName>
</protein>
<keyword evidence="1 3" id="KW-0853">WD repeat</keyword>
<evidence type="ECO:0000256" key="2">
    <source>
        <dbReference type="ARBA" id="ARBA00022737"/>
    </source>
</evidence>
<dbReference type="InterPro" id="IPR001680">
    <property type="entry name" value="WD40_rpt"/>
</dbReference>
<dbReference type="InterPro" id="IPR015943">
    <property type="entry name" value="WD40/YVTN_repeat-like_dom_sf"/>
</dbReference>
<evidence type="ECO:0000256" key="3">
    <source>
        <dbReference type="PROSITE-ProRule" id="PRU00221"/>
    </source>
</evidence>
<dbReference type="PROSITE" id="PS50082">
    <property type="entry name" value="WD_REPEATS_2"/>
    <property type="match status" value="1"/>
</dbReference>
<evidence type="ECO:0000313" key="5">
    <source>
        <dbReference type="Proteomes" id="UP001516400"/>
    </source>
</evidence>
<evidence type="ECO:0000256" key="1">
    <source>
        <dbReference type="ARBA" id="ARBA00022574"/>
    </source>
</evidence>
<gene>
    <name evidence="4" type="ORF">HHI36_012754</name>
</gene>
<dbReference type="SUPFAM" id="SSF50978">
    <property type="entry name" value="WD40 repeat-like"/>
    <property type="match status" value="1"/>
</dbReference>
<dbReference type="Pfam" id="PF00400">
    <property type="entry name" value="WD40"/>
    <property type="match status" value="1"/>
</dbReference>
<dbReference type="Gene3D" id="2.130.10.10">
    <property type="entry name" value="YVTN repeat-like/Quinoprotein amine dehydrogenase"/>
    <property type="match status" value="2"/>
</dbReference>
<evidence type="ECO:0000313" key="4">
    <source>
        <dbReference type="EMBL" id="KAL3277405.1"/>
    </source>
</evidence>
<dbReference type="InterPro" id="IPR045151">
    <property type="entry name" value="DCAF8"/>
</dbReference>
<keyword evidence="5" id="KW-1185">Reference proteome</keyword>
<dbReference type="EMBL" id="JABFTP020000103">
    <property type="protein sequence ID" value="KAL3277405.1"/>
    <property type="molecule type" value="Genomic_DNA"/>
</dbReference>
<sequence>MERKIKKWKNDRDILKLLRYREVYPEYANLVKQQCHFTDYLIKRLGLEHELKGHQGCVNCLEWSADGKHLASGSDDTNVIYWDPFHHKKLEIIPTPHIGNIFSVKFLDTNDSIIATAAADCKVIVQNVREAVSEGTPLLQCSCHIGRVKRLATCPDQPMLFWSAGEDGLVLQYDMREPHECRTQSKVFVDLSYTTEIKCIQVNPTNPNYIALGANDCFIQYV</sequence>
<dbReference type="Proteomes" id="UP001516400">
    <property type="component" value="Unassembled WGS sequence"/>
</dbReference>